<keyword evidence="4" id="KW-1185">Reference proteome</keyword>
<reference evidence="3 4" key="1">
    <citation type="submission" date="2019-09" db="EMBL/GenBank/DDBJ databases">
        <title>Draft genome of the ectomycorrhizal ascomycete Sphaerosporella brunnea.</title>
        <authorList>
            <consortium name="DOE Joint Genome Institute"/>
            <person name="Benucci G.M."/>
            <person name="Marozzi G."/>
            <person name="Antonielli L."/>
            <person name="Sanchez S."/>
            <person name="Marco P."/>
            <person name="Wang X."/>
            <person name="Falini L.B."/>
            <person name="Barry K."/>
            <person name="Haridas S."/>
            <person name="Lipzen A."/>
            <person name="Labutti K."/>
            <person name="Grigoriev I.V."/>
            <person name="Murat C."/>
            <person name="Martin F."/>
            <person name="Albertini E."/>
            <person name="Donnini D."/>
            <person name="Bonito G."/>
        </authorList>
    </citation>
    <scope>NUCLEOTIDE SEQUENCE [LARGE SCALE GENOMIC DNA]</scope>
    <source>
        <strain evidence="3 4">Sb_GMNB300</strain>
    </source>
</reference>
<dbReference type="AlphaFoldDB" id="A0A5J5EVR2"/>
<dbReference type="OrthoDB" id="5283326at2759"/>
<dbReference type="InterPro" id="IPR041524">
    <property type="entry name" value="GH131_N"/>
</dbReference>
<evidence type="ECO:0000313" key="4">
    <source>
        <dbReference type="Proteomes" id="UP000326924"/>
    </source>
</evidence>
<dbReference type="PANTHER" id="PTHR34612:SF2">
    <property type="entry name" value="GLYCOSIDE HYDROLASE 131 CATALYTIC N-TERMINAL DOMAIN-CONTAINING PROTEIN"/>
    <property type="match status" value="1"/>
</dbReference>
<dbReference type="InParanoid" id="A0A5J5EVR2"/>
<dbReference type="EMBL" id="VXIS01000098">
    <property type="protein sequence ID" value="KAA8905579.1"/>
    <property type="molecule type" value="Genomic_DNA"/>
</dbReference>
<dbReference type="Pfam" id="PF18271">
    <property type="entry name" value="GH131_N"/>
    <property type="match status" value="1"/>
</dbReference>
<keyword evidence="1" id="KW-0732">Signal</keyword>
<sequence length="296" mass="32485">MVFTSLFTALLLAVGSTHALSDIIWDGRIPRSFPLSDFDSSKLSPYNAGYNHGLNQTWAKIIKFPRVPPSKFDIISPRSSTKPLEVTIDDESIFQPGDASTRQNGFRRSELMPNINNGSDITVQNITTLHFSIMKDLHRPLNISHLYQICFLETADYSSHVWTLSTGSGSSPPGNPKALRLESSTAGGVEAKRLFEVDFTGNIWHNFAIQVDFDHNALKAFYSAGNAPLKRVVNIHGNDATGRGQYHLGLIKQPTGNPSDVVHQGYQPSGINEGLIFGGIFIEKGAAVTTKNCLKK</sequence>
<evidence type="ECO:0000256" key="1">
    <source>
        <dbReference type="SAM" id="SignalP"/>
    </source>
</evidence>
<evidence type="ECO:0000313" key="3">
    <source>
        <dbReference type="EMBL" id="KAA8905579.1"/>
    </source>
</evidence>
<protein>
    <recommendedName>
        <fullName evidence="2">Glycoside hydrolase 131 catalytic N-terminal domain-containing protein</fullName>
    </recommendedName>
</protein>
<comment type="caution">
    <text evidence="3">The sequence shown here is derived from an EMBL/GenBank/DDBJ whole genome shotgun (WGS) entry which is preliminary data.</text>
</comment>
<gene>
    <name evidence="3" type="ORF">FN846DRAFT_1021771</name>
</gene>
<feature type="chain" id="PRO_5023903203" description="Glycoside hydrolase 131 catalytic N-terminal domain-containing protein" evidence="1">
    <location>
        <begin position="20"/>
        <end position="296"/>
    </location>
</feature>
<name>A0A5J5EVR2_9PEZI</name>
<feature type="domain" description="Glycoside hydrolase 131 catalytic N-terminal" evidence="2">
    <location>
        <begin position="23"/>
        <end position="285"/>
    </location>
</feature>
<dbReference type="Gene3D" id="2.60.120.1160">
    <property type="match status" value="1"/>
</dbReference>
<organism evidence="3 4">
    <name type="scientific">Sphaerosporella brunnea</name>
    <dbReference type="NCBI Taxonomy" id="1250544"/>
    <lineage>
        <taxon>Eukaryota</taxon>
        <taxon>Fungi</taxon>
        <taxon>Dikarya</taxon>
        <taxon>Ascomycota</taxon>
        <taxon>Pezizomycotina</taxon>
        <taxon>Pezizomycetes</taxon>
        <taxon>Pezizales</taxon>
        <taxon>Pyronemataceae</taxon>
        <taxon>Sphaerosporella</taxon>
    </lineage>
</organism>
<proteinExistence type="predicted"/>
<evidence type="ECO:0000259" key="2">
    <source>
        <dbReference type="Pfam" id="PF18271"/>
    </source>
</evidence>
<dbReference type="Proteomes" id="UP000326924">
    <property type="component" value="Unassembled WGS sequence"/>
</dbReference>
<feature type="signal peptide" evidence="1">
    <location>
        <begin position="1"/>
        <end position="19"/>
    </location>
</feature>
<accession>A0A5J5EVR2</accession>
<dbReference type="PANTHER" id="PTHR34612">
    <property type="entry name" value="GH131_N DOMAIN-CONTAINING PROTEIN"/>
    <property type="match status" value="1"/>
</dbReference>